<comment type="catalytic activity">
    <reaction evidence="5">
        <text>phosphoenolpyruvate + GTP + H(+) = enolpyruvoyl-2-diphospho-5'-guanosine + diphosphate</text>
        <dbReference type="Rhea" id="RHEA:30519"/>
        <dbReference type="ChEBI" id="CHEBI:15378"/>
        <dbReference type="ChEBI" id="CHEBI:33019"/>
        <dbReference type="ChEBI" id="CHEBI:37565"/>
        <dbReference type="ChEBI" id="CHEBI:58702"/>
        <dbReference type="ChEBI" id="CHEBI:143701"/>
        <dbReference type="EC" id="2.7.7.105"/>
    </reaction>
</comment>
<feature type="binding site" evidence="5">
    <location>
        <position position="144"/>
    </location>
    <ligand>
        <name>phosphoenolpyruvate</name>
        <dbReference type="ChEBI" id="CHEBI:58702"/>
    </ligand>
</feature>
<organism evidence="7 8">
    <name type="scientific">Longivirga aurantiaca</name>
    <dbReference type="NCBI Taxonomy" id="1837743"/>
    <lineage>
        <taxon>Bacteria</taxon>
        <taxon>Bacillati</taxon>
        <taxon>Actinomycetota</taxon>
        <taxon>Actinomycetes</taxon>
        <taxon>Sporichthyales</taxon>
        <taxon>Sporichthyaceae</taxon>
        <taxon>Longivirga</taxon>
    </lineage>
</organism>
<evidence type="ECO:0000256" key="4">
    <source>
        <dbReference type="ARBA" id="ARBA00023134"/>
    </source>
</evidence>
<keyword evidence="8" id="KW-1185">Reference proteome</keyword>
<dbReference type="Pfam" id="PF01983">
    <property type="entry name" value="CofC"/>
    <property type="match status" value="1"/>
</dbReference>
<gene>
    <name evidence="7" type="primary">cofC</name>
    <name evidence="5" type="synonym">fbiD</name>
    <name evidence="7" type="ORF">ACFQGU_02115</name>
</gene>
<protein>
    <recommendedName>
        <fullName evidence="5">Phosphoenolpyruvate guanylyltransferase</fullName>
        <shortName evidence="5">PEP guanylyltransferase</shortName>
        <ecNumber evidence="5">2.7.7.105</ecNumber>
    </recommendedName>
</protein>
<keyword evidence="1 5" id="KW-0808">Transferase</keyword>
<evidence type="ECO:0000256" key="2">
    <source>
        <dbReference type="ARBA" id="ARBA00022695"/>
    </source>
</evidence>
<evidence type="ECO:0000313" key="8">
    <source>
        <dbReference type="Proteomes" id="UP001596138"/>
    </source>
</evidence>
<proteinExistence type="inferred from homology"/>
<reference evidence="8" key="1">
    <citation type="journal article" date="2019" name="Int. J. Syst. Evol. Microbiol.">
        <title>The Global Catalogue of Microorganisms (GCM) 10K type strain sequencing project: providing services to taxonomists for standard genome sequencing and annotation.</title>
        <authorList>
            <consortium name="The Broad Institute Genomics Platform"/>
            <consortium name="The Broad Institute Genome Sequencing Center for Infectious Disease"/>
            <person name="Wu L."/>
            <person name="Ma J."/>
        </authorList>
    </citation>
    <scope>NUCLEOTIDE SEQUENCE [LARGE SCALE GENOMIC DNA]</scope>
    <source>
        <strain evidence="8">CGMCC 4.7317</strain>
    </source>
</reference>
<accession>A0ABW1SW87</accession>
<dbReference type="SUPFAM" id="SSF53448">
    <property type="entry name" value="Nucleotide-diphospho-sugar transferases"/>
    <property type="match status" value="1"/>
</dbReference>
<evidence type="ECO:0000256" key="6">
    <source>
        <dbReference type="SAM" id="MobiDB-lite"/>
    </source>
</evidence>
<feature type="binding site" evidence="5">
    <location>
        <position position="163"/>
    </location>
    <ligand>
        <name>phosphoenolpyruvate</name>
        <dbReference type="ChEBI" id="CHEBI:58702"/>
    </ligand>
</feature>
<dbReference type="PANTHER" id="PTHR40392:SF1">
    <property type="entry name" value="2-PHOSPHO-L-LACTATE GUANYLYLTRANSFERASE"/>
    <property type="match status" value="1"/>
</dbReference>
<dbReference type="RefSeq" id="WP_386763698.1">
    <property type="nucleotide sequence ID" value="NZ_JBHSTI010000002.1"/>
</dbReference>
<dbReference type="Gene3D" id="3.90.550.10">
    <property type="entry name" value="Spore Coat Polysaccharide Biosynthesis Protein SpsA, Chain A"/>
    <property type="match status" value="1"/>
</dbReference>
<sequence>MLSPEGHGPHPAVLLVPVKALALAKSRLRGAHLDHDGLVLAIVHDTVSAAMAADQVVHTVVVSDDARVVGLAEHVGAGACSPATGSLNGDLRVAADLARRRFARATIAALPADLPALRTHELEAAIRAARGRRGFVPDREGSGTTLLLSGHGLPLDPRYGPASGTRHAASGARRLVGPWASLAYDVDTPTDLAGAAALGLGGRTGALMSKHRNPRTTPPHPMRASAGHDDARSA</sequence>
<feature type="region of interest" description="Disordered" evidence="6">
    <location>
        <begin position="205"/>
        <end position="234"/>
    </location>
</feature>
<comment type="caution">
    <text evidence="7">The sequence shown here is derived from an EMBL/GenBank/DDBJ whole genome shotgun (WGS) entry which is preliminary data.</text>
</comment>
<dbReference type="Proteomes" id="UP001596138">
    <property type="component" value="Unassembled WGS sequence"/>
</dbReference>
<dbReference type="EMBL" id="JBHSTI010000002">
    <property type="protein sequence ID" value="MFC6236658.1"/>
    <property type="molecule type" value="Genomic_DNA"/>
</dbReference>
<dbReference type="HAMAP" id="MF_02114">
    <property type="entry name" value="CofC"/>
    <property type="match status" value="1"/>
</dbReference>
<evidence type="ECO:0000313" key="7">
    <source>
        <dbReference type="EMBL" id="MFC6236658.1"/>
    </source>
</evidence>
<dbReference type="PANTHER" id="PTHR40392">
    <property type="entry name" value="2-PHOSPHO-L-LACTATE GUANYLYLTRANSFERASE"/>
    <property type="match status" value="1"/>
</dbReference>
<keyword evidence="3 5" id="KW-0547">Nucleotide-binding</keyword>
<evidence type="ECO:0000256" key="5">
    <source>
        <dbReference type="HAMAP-Rule" id="MF_02114"/>
    </source>
</evidence>
<dbReference type="InterPro" id="IPR002835">
    <property type="entry name" value="CofC"/>
</dbReference>
<evidence type="ECO:0000256" key="1">
    <source>
        <dbReference type="ARBA" id="ARBA00022679"/>
    </source>
</evidence>
<name>A0ABW1SW87_9ACTN</name>
<keyword evidence="2 5" id="KW-0548">Nucleotidyltransferase</keyword>
<dbReference type="NCBIfam" id="TIGR03552">
    <property type="entry name" value="F420_cofC"/>
    <property type="match status" value="1"/>
</dbReference>
<comment type="function">
    <text evidence="5">Guanylyltransferase that catalyzes the activation of phosphoenolpyruvate (PEP) as enolpyruvoyl-2-diphospho-5'-guanosine, via the condensation of PEP with GTP. It is involved in the biosynthesis of coenzyme F420, a hydride carrier cofactor.</text>
</comment>
<comment type="similarity">
    <text evidence="5">Belongs to the CofC family.</text>
</comment>
<dbReference type="EC" id="2.7.7.105" evidence="5"/>
<dbReference type="GO" id="GO:0043814">
    <property type="term" value="F:phospholactate guanylyltransferase activity"/>
    <property type="evidence" value="ECO:0007669"/>
    <property type="project" value="UniProtKB-EC"/>
</dbReference>
<evidence type="ECO:0000256" key="3">
    <source>
        <dbReference type="ARBA" id="ARBA00022741"/>
    </source>
</evidence>
<feature type="binding site" evidence="5">
    <location>
        <position position="160"/>
    </location>
    <ligand>
        <name>phosphoenolpyruvate</name>
        <dbReference type="ChEBI" id="CHEBI:58702"/>
    </ligand>
</feature>
<comment type="pathway">
    <text evidence="5">Cofactor biosynthesis; coenzyme F420 biosynthesis.</text>
</comment>
<dbReference type="InterPro" id="IPR029044">
    <property type="entry name" value="Nucleotide-diphossugar_trans"/>
</dbReference>
<keyword evidence="4 5" id="KW-0342">GTP-binding</keyword>